<accession>A0A1L8RIK6</accession>
<dbReference type="AlphaFoldDB" id="A0A1L8RIK6"/>
<comment type="caution">
    <text evidence="1">The sequence shown here is derived from an EMBL/GenBank/DDBJ whole genome shotgun (WGS) entry which is preliminary data.</text>
</comment>
<organism evidence="1 2">
    <name type="scientific">Enterococcus canis</name>
    <dbReference type="NCBI Taxonomy" id="214095"/>
    <lineage>
        <taxon>Bacteria</taxon>
        <taxon>Bacillati</taxon>
        <taxon>Bacillota</taxon>
        <taxon>Bacilli</taxon>
        <taxon>Lactobacillales</taxon>
        <taxon>Enterococcaceae</taxon>
        <taxon>Enterococcus</taxon>
    </lineage>
</organism>
<keyword evidence="2" id="KW-1185">Reference proteome</keyword>
<sequence>MRYKLTTDTPLSMMKYRKQVRNEFTEMMQQEILPLQDR</sequence>
<name>A0A1L8RIK6_9ENTE</name>
<gene>
    <name evidence="1" type="ORF">RU97_GL001157</name>
</gene>
<dbReference type="EMBL" id="JXKH01000002">
    <property type="protein sequence ID" value="OJG19586.1"/>
    <property type="molecule type" value="Genomic_DNA"/>
</dbReference>
<evidence type="ECO:0000313" key="1">
    <source>
        <dbReference type="EMBL" id="OJG19586.1"/>
    </source>
</evidence>
<evidence type="ECO:0000313" key="2">
    <source>
        <dbReference type="Proteomes" id="UP000181884"/>
    </source>
</evidence>
<dbReference type="Proteomes" id="UP000181884">
    <property type="component" value="Unassembled WGS sequence"/>
</dbReference>
<protein>
    <submittedName>
        <fullName evidence="1">Uncharacterized protein</fullName>
    </submittedName>
</protein>
<proteinExistence type="predicted"/>
<reference evidence="1 2" key="1">
    <citation type="submission" date="2014-12" db="EMBL/GenBank/DDBJ databases">
        <title>Draft genome sequences of 29 type strains of Enterococci.</title>
        <authorList>
            <person name="Zhong Z."/>
            <person name="Sun Z."/>
            <person name="Liu W."/>
            <person name="Zhang W."/>
            <person name="Zhang H."/>
        </authorList>
    </citation>
    <scope>NUCLEOTIDE SEQUENCE [LARGE SCALE GENOMIC DNA]</scope>
    <source>
        <strain evidence="1 2">DSM 17029</strain>
    </source>
</reference>